<proteinExistence type="predicted"/>
<dbReference type="AlphaFoldDB" id="A0A151WZD3"/>
<dbReference type="Proteomes" id="UP000075809">
    <property type="component" value="Unassembled WGS sequence"/>
</dbReference>
<gene>
    <name evidence="2" type="ORF">ALC60_07611</name>
    <name evidence="1" type="ORF">ALC60_11656</name>
</gene>
<keyword evidence="3" id="KW-1185">Reference proteome</keyword>
<evidence type="ECO:0000313" key="2">
    <source>
        <dbReference type="EMBL" id="KYQ53248.1"/>
    </source>
</evidence>
<reference evidence="2 3" key="1">
    <citation type="submission" date="2015-09" db="EMBL/GenBank/DDBJ databases">
        <title>Trachymyrmex zeteki WGS genome.</title>
        <authorList>
            <person name="Nygaard S."/>
            <person name="Hu H."/>
            <person name="Boomsma J."/>
            <person name="Zhang G."/>
        </authorList>
    </citation>
    <scope>NUCLEOTIDE SEQUENCE [LARGE SCALE GENOMIC DNA]</scope>
    <source>
        <strain evidence="2">Tzet28-1</strain>
        <tissue evidence="2">Whole body</tissue>
    </source>
</reference>
<sequence>MNDIINYIFFDEFAGYNLEKRRRPRKIKPRINYLELFDDVDFRSRFRISKNHFMILFEKIEDEIRPKTDCNDAIPPITQLLVALRFYATGSFLQTIGDFCGISISSAQRIVHRISNAIAALRNEFIKLPILPEEIRRNEKEFYQTAKFIRIIGCMDIKIL</sequence>
<dbReference type="OrthoDB" id="2430314at2759"/>
<evidence type="ECO:0000313" key="3">
    <source>
        <dbReference type="Proteomes" id="UP000075809"/>
    </source>
</evidence>
<dbReference type="STRING" id="64791.A0A151WZD3"/>
<protein>
    <submittedName>
        <fullName evidence="2">Putative nuclease HARBI1</fullName>
    </submittedName>
</protein>
<dbReference type="EMBL" id="KQ982640">
    <property type="protein sequence ID" value="KYQ53248.1"/>
    <property type="molecule type" value="Genomic_DNA"/>
</dbReference>
<dbReference type="EMBL" id="KQ982919">
    <property type="protein sequence ID" value="KYQ49272.1"/>
    <property type="molecule type" value="Genomic_DNA"/>
</dbReference>
<accession>A0A151WZD3</accession>
<organism evidence="2 3">
    <name type="scientific">Mycetomoellerius zeteki</name>
    <dbReference type="NCBI Taxonomy" id="64791"/>
    <lineage>
        <taxon>Eukaryota</taxon>
        <taxon>Metazoa</taxon>
        <taxon>Ecdysozoa</taxon>
        <taxon>Arthropoda</taxon>
        <taxon>Hexapoda</taxon>
        <taxon>Insecta</taxon>
        <taxon>Pterygota</taxon>
        <taxon>Neoptera</taxon>
        <taxon>Endopterygota</taxon>
        <taxon>Hymenoptera</taxon>
        <taxon>Apocrita</taxon>
        <taxon>Aculeata</taxon>
        <taxon>Formicoidea</taxon>
        <taxon>Formicidae</taxon>
        <taxon>Myrmicinae</taxon>
        <taxon>Mycetomoellerius</taxon>
    </lineage>
</organism>
<name>A0A151WZD3_9HYME</name>
<dbReference type="KEGG" id="mzt:108728230"/>
<evidence type="ECO:0000313" key="1">
    <source>
        <dbReference type="EMBL" id="KYQ49272.1"/>
    </source>
</evidence>